<sequence length="389" mass="44564">MASQYSFLRDPPRFPELSMLSINVFYAQKDTNIKRCRSNCRSIEVDILYPSYPLNYNFSENPSTDMESGDIMDGKYPCLSPADALTSFEHSSHEFSSAPITSTSGNSYFPFLSLPIEIRLKIYLLLLPPRHHKITTQIPHNGYYFPSTCIPAHAAQSFYPISPDKPEKLTTYKILSANSHIDFPNPSIHTCILSVCQKIQEEAEEVLYGNGSSTWDFGMNIEAVNPFWSDRSQGARAWVRNLKVAREIPELKICPGIDVVWENLCELITRELSGLRCLDLTVWGGTSEKSLLENLDSSEMMQSSSLNDDEVQESVGKLRDRRNLQEWDCTRKLLAHEGFRGAKVTWWEFRDGAKTFMAKWMLENRLWTEDMIREGAVVQDVVIWNGERF</sequence>
<dbReference type="EMBL" id="CP017826">
    <property type="protein sequence ID" value="APA14794.1"/>
    <property type="molecule type" value="Genomic_DNA"/>
</dbReference>
<evidence type="ECO:0000313" key="2">
    <source>
        <dbReference type="Proteomes" id="UP000177798"/>
    </source>
</evidence>
<dbReference type="OrthoDB" id="5420711at2759"/>
<dbReference type="InterPro" id="IPR038883">
    <property type="entry name" value="AN11006-like"/>
</dbReference>
<organism evidence="1 2">
    <name type="scientific">Sclerotinia sclerotiorum (strain ATCC 18683 / 1980 / Ss-1)</name>
    <name type="common">White mold</name>
    <name type="synonym">Whetzelinia sclerotiorum</name>
    <dbReference type="NCBI Taxonomy" id="665079"/>
    <lineage>
        <taxon>Eukaryota</taxon>
        <taxon>Fungi</taxon>
        <taxon>Dikarya</taxon>
        <taxon>Ascomycota</taxon>
        <taxon>Pezizomycotina</taxon>
        <taxon>Leotiomycetes</taxon>
        <taxon>Helotiales</taxon>
        <taxon>Sclerotiniaceae</taxon>
        <taxon>Sclerotinia</taxon>
    </lineage>
</organism>
<dbReference type="OMA" id="FEHSSHE"/>
<dbReference type="VEuPathDB" id="FungiDB:sscle_13g095640"/>
<proteinExistence type="predicted"/>
<evidence type="ECO:0000313" key="1">
    <source>
        <dbReference type="EMBL" id="APA14794.1"/>
    </source>
</evidence>
<reference evidence="2" key="1">
    <citation type="journal article" date="2017" name="Genome Biol. Evol.">
        <title>The complete genome sequence of the phytopathogenic fungus Sclerotinia sclerotiorum reveals insights into the genome architecture of broad host range pathogens.</title>
        <authorList>
            <person name="Derbyshire M."/>
            <person name="Denton-Giles M."/>
            <person name="Hegedus D."/>
            <person name="Seifbarghy S."/>
            <person name="Rollins J."/>
            <person name="van Kan J."/>
            <person name="Seidl M.F."/>
            <person name="Faino L."/>
            <person name="Mbengue M."/>
            <person name="Navaud O."/>
            <person name="Raffaele S."/>
            <person name="Hammond-Kosack K."/>
            <person name="Heard S."/>
            <person name="Oliver R."/>
        </authorList>
    </citation>
    <scope>NUCLEOTIDE SEQUENCE [LARGE SCALE GENOMIC DNA]</scope>
    <source>
        <strain evidence="2">ATCC 18683 / 1980 / Ss-1</strain>
    </source>
</reference>
<dbReference type="Proteomes" id="UP000177798">
    <property type="component" value="Chromosome 13"/>
</dbReference>
<dbReference type="PANTHER" id="PTHR42085:SF2">
    <property type="entry name" value="F-BOX DOMAIN-CONTAINING PROTEIN"/>
    <property type="match status" value="1"/>
</dbReference>
<gene>
    <name evidence="1" type="ORF">sscle_13g095640</name>
</gene>
<name>A0A1D9QIM6_SCLS1</name>
<dbReference type="KEGG" id="ssl:SS1G_06815"/>
<dbReference type="AlphaFoldDB" id="A0A1D9QIM6"/>
<accession>A0A1D9QIM6</accession>
<dbReference type="RefSeq" id="XP_001592574.1">
    <property type="nucleotide sequence ID" value="XM_001592524.1"/>
</dbReference>
<evidence type="ECO:0008006" key="3">
    <source>
        <dbReference type="Google" id="ProtNLM"/>
    </source>
</evidence>
<protein>
    <recommendedName>
        <fullName evidence="3">F-box domain-containing protein</fullName>
    </recommendedName>
</protein>
<dbReference type="PANTHER" id="PTHR42085">
    <property type="entry name" value="F-BOX DOMAIN-CONTAINING PROTEIN"/>
    <property type="match status" value="1"/>
</dbReference>